<dbReference type="RefSeq" id="WP_282545782.1">
    <property type="nucleotide sequence ID" value="NZ_JASCIQ010000038.1"/>
</dbReference>
<gene>
    <name evidence="2" type="ORF">QIS96_29160</name>
</gene>
<reference evidence="2 3" key="1">
    <citation type="submission" date="2023-05" db="EMBL/GenBank/DDBJ databases">
        <title>Draft genome sequence of Streptomyces sp. B-S-A6 isolated from a cave soil in Thailand.</title>
        <authorList>
            <person name="Chamroensaksri N."/>
            <person name="Muangham S."/>
        </authorList>
    </citation>
    <scope>NUCLEOTIDE SEQUENCE [LARGE SCALE GENOMIC DNA]</scope>
    <source>
        <strain evidence="2 3">B-S-A6</strain>
    </source>
</reference>
<dbReference type="Proteomes" id="UP001223978">
    <property type="component" value="Unassembled WGS sequence"/>
</dbReference>
<accession>A0ABT6SI46</accession>
<name>A0ABT6SI46_9ACTN</name>
<evidence type="ECO:0008006" key="4">
    <source>
        <dbReference type="Google" id="ProtNLM"/>
    </source>
</evidence>
<feature type="compositionally biased region" description="Polar residues" evidence="1">
    <location>
        <begin position="187"/>
        <end position="197"/>
    </location>
</feature>
<evidence type="ECO:0000256" key="1">
    <source>
        <dbReference type="SAM" id="MobiDB-lite"/>
    </source>
</evidence>
<keyword evidence="3" id="KW-1185">Reference proteome</keyword>
<feature type="region of interest" description="Disordered" evidence="1">
    <location>
        <begin position="155"/>
        <end position="249"/>
    </location>
</feature>
<evidence type="ECO:0000313" key="2">
    <source>
        <dbReference type="EMBL" id="MDI3407871.1"/>
    </source>
</evidence>
<protein>
    <recommendedName>
        <fullName evidence="4">PPE family domain-containing protein</fullName>
    </recommendedName>
</protein>
<organism evidence="2 3">
    <name type="scientific">Streptomyces cavernicola</name>
    <dbReference type="NCBI Taxonomy" id="3043613"/>
    <lineage>
        <taxon>Bacteria</taxon>
        <taxon>Bacillati</taxon>
        <taxon>Actinomycetota</taxon>
        <taxon>Actinomycetes</taxon>
        <taxon>Kitasatosporales</taxon>
        <taxon>Streptomycetaceae</taxon>
        <taxon>Streptomyces</taxon>
    </lineage>
</organism>
<comment type="caution">
    <text evidence="2">The sequence shown here is derived from an EMBL/GenBank/DDBJ whole genome shotgun (WGS) entry which is preliminary data.</text>
</comment>
<evidence type="ECO:0000313" key="3">
    <source>
        <dbReference type="Proteomes" id="UP001223978"/>
    </source>
</evidence>
<proteinExistence type="predicted"/>
<sequence length="249" mass="26224">MKGPIDKAVADTKAAAESLEGWDFGAELKQIEESWETGLNGLYHRMDTGSFNLHETARTHDWNEELVAGDFEAFDGTGGGVIASAPASAGPGVQTMAAPAGSGTGPVPGGPARPGIDDFMDAEPAMPTYTPEAEAHGVARDPRASWTAGEMLDARPVTPTYTPSPETHAAPRDPGANWTPEEMRNAQPITPTYTPSPETHAAPRDPGANWTPEEMRNAQPVTPSVDPDAIQGGPARNEGPTPDRFNDFG</sequence>
<dbReference type="EMBL" id="JASCIQ010000038">
    <property type="protein sequence ID" value="MDI3407871.1"/>
    <property type="molecule type" value="Genomic_DNA"/>
</dbReference>